<keyword evidence="3 5" id="KW-1133">Transmembrane helix</keyword>
<evidence type="ECO:0000313" key="7">
    <source>
        <dbReference type="EMBL" id="MBC2606364.1"/>
    </source>
</evidence>
<evidence type="ECO:0000256" key="2">
    <source>
        <dbReference type="ARBA" id="ARBA00022692"/>
    </source>
</evidence>
<dbReference type="GO" id="GO:0006508">
    <property type="term" value="P:proteolysis"/>
    <property type="evidence" value="ECO:0007669"/>
    <property type="project" value="UniProtKB-KW"/>
</dbReference>
<dbReference type="GO" id="GO:0005886">
    <property type="term" value="C:plasma membrane"/>
    <property type="evidence" value="ECO:0007669"/>
    <property type="project" value="TreeGrafter"/>
</dbReference>
<comment type="caution">
    <text evidence="7">The sequence shown here is derived from an EMBL/GenBank/DDBJ whole genome shotgun (WGS) entry which is preliminary data.</text>
</comment>
<accession>A0A7X1E8H6</accession>
<dbReference type="Gene3D" id="2.40.50.140">
    <property type="entry name" value="Nucleic acid-binding proteins"/>
    <property type="match status" value="1"/>
</dbReference>
<evidence type="ECO:0000256" key="3">
    <source>
        <dbReference type="ARBA" id="ARBA00022989"/>
    </source>
</evidence>
<dbReference type="PANTHER" id="PTHR33507">
    <property type="entry name" value="INNER MEMBRANE PROTEIN YBBJ"/>
    <property type="match status" value="1"/>
</dbReference>
<dbReference type="Proteomes" id="UP000526501">
    <property type="component" value="Unassembled WGS sequence"/>
</dbReference>
<dbReference type="RefSeq" id="WP_185660245.1">
    <property type="nucleotide sequence ID" value="NZ_CAWPOO010000012.1"/>
</dbReference>
<dbReference type="InterPro" id="IPR002810">
    <property type="entry name" value="NfeD-like_C"/>
</dbReference>
<keyword evidence="7" id="KW-0645">Protease</keyword>
<dbReference type="InterPro" id="IPR052165">
    <property type="entry name" value="Membrane_assoc_protease"/>
</dbReference>
<evidence type="ECO:0000256" key="5">
    <source>
        <dbReference type="SAM" id="Phobius"/>
    </source>
</evidence>
<dbReference type="Pfam" id="PF01957">
    <property type="entry name" value="NfeD"/>
    <property type="match status" value="1"/>
</dbReference>
<evidence type="ECO:0000256" key="1">
    <source>
        <dbReference type="ARBA" id="ARBA00004141"/>
    </source>
</evidence>
<keyword evidence="4 5" id="KW-0472">Membrane</keyword>
<gene>
    <name evidence="7" type="ORF">H5P27_09935</name>
</gene>
<dbReference type="InterPro" id="IPR012340">
    <property type="entry name" value="NA-bd_OB-fold"/>
</dbReference>
<organism evidence="7 8">
    <name type="scientific">Pelagicoccus albus</name>
    <dbReference type="NCBI Taxonomy" id="415222"/>
    <lineage>
        <taxon>Bacteria</taxon>
        <taxon>Pseudomonadati</taxon>
        <taxon>Verrucomicrobiota</taxon>
        <taxon>Opitutia</taxon>
        <taxon>Puniceicoccales</taxon>
        <taxon>Pelagicoccaceae</taxon>
        <taxon>Pelagicoccus</taxon>
    </lineage>
</organism>
<keyword evidence="2 5" id="KW-0812">Transmembrane</keyword>
<keyword evidence="8" id="KW-1185">Reference proteome</keyword>
<reference evidence="7 8" key="1">
    <citation type="submission" date="2020-07" db="EMBL/GenBank/DDBJ databases">
        <authorList>
            <person name="Feng X."/>
        </authorList>
    </citation>
    <scope>NUCLEOTIDE SEQUENCE [LARGE SCALE GENOMIC DNA]</scope>
    <source>
        <strain evidence="7 8">JCM23202</strain>
    </source>
</reference>
<dbReference type="EMBL" id="JACHVC010000012">
    <property type="protein sequence ID" value="MBC2606364.1"/>
    <property type="molecule type" value="Genomic_DNA"/>
</dbReference>
<sequence>MSLLVGLIILGLGLVMLEIFIPGGIVGIFGGLSLIAAVGFAYDGYGAEGAIIVFLIGLAGLVACLWFEFKVLPKTPAGKKFFLQDKVDGISQNAVGDESMIGKECSTATAMAPSGYILCEGKKMEAVSCSGFIEKGAAVKIESFDQFKVTVSKI</sequence>
<dbReference type="GO" id="GO:0008233">
    <property type="term" value="F:peptidase activity"/>
    <property type="evidence" value="ECO:0007669"/>
    <property type="project" value="UniProtKB-KW"/>
</dbReference>
<proteinExistence type="predicted"/>
<evidence type="ECO:0000259" key="6">
    <source>
        <dbReference type="Pfam" id="PF01957"/>
    </source>
</evidence>
<comment type="subcellular location">
    <subcellularLocation>
        <location evidence="1">Membrane</location>
        <topology evidence="1">Multi-pass membrane protein</topology>
    </subcellularLocation>
</comment>
<feature type="domain" description="NfeD-like C-terminal" evidence="6">
    <location>
        <begin position="98"/>
        <end position="153"/>
    </location>
</feature>
<name>A0A7X1E8H6_9BACT</name>
<dbReference type="AlphaFoldDB" id="A0A7X1E8H6"/>
<feature type="transmembrane region" description="Helical" evidence="5">
    <location>
        <begin position="50"/>
        <end position="69"/>
    </location>
</feature>
<keyword evidence="7" id="KW-0378">Hydrolase</keyword>
<feature type="transmembrane region" description="Helical" evidence="5">
    <location>
        <begin position="7"/>
        <end position="38"/>
    </location>
</feature>
<dbReference type="PANTHER" id="PTHR33507:SF3">
    <property type="entry name" value="INNER MEMBRANE PROTEIN YBBJ"/>
    <property type="match status" value="1"/>
</dbReference>
<evidence type="ECO:0000256" key="4">
    <source>
        <dbReference type="ARBA" id="ARBA00023136"/>
    </source>
</evidence>
<protein>
    <submittedName>
        <fullName evidence="7">Serine protease</fullName>
    </submittedName>
</protein>
<evidence type="ECO:0000313" key="8">
    <source>
        <dbReference type="Proteomes" id="UP000526501"/>
    </source>
</evidence>